<dbReference type="EMBL" id="CAADFN010000029">
    <property type="protein sequence ID" value="VFK17182.1"/>
    <property type="molecule type" value="Genomic_DNA"/>
</dbReference>
<proteinExistence type="predicted"/>
<evidence type="ECO:0000313" key="1">
    <source>
        <dbReference type="EMBL" id="VFK17182.1"/>
    </source>
</evidence>
<organism evidence="1">
    <name type="scientific">Candidatus Kentrum sp. LFY</name>
    <dbReference type="NCBI Taxonomy" id="2126342"/>
    <lineage>
        <taxon>Bacteria</taxon>
        <taxon>Pseudomonadati</taxon>
        <taxon>Pseudomonadota</taxon>
        <taxon>Gammaproteobacteria</taxon>
        <taxon>Candidatus Kentrum</taxon>
    </lineage>
</organism>
<dbReference type="AlphaFoldDB" id="A0A450WJH9"/>
<accession>A0A450WJH9</accession>
<protein>
    <recommendedName>
        <fullName evidence="2">Addiction module component</fullName>
    </recommendedName>
</protein>
<evidence type="ECO:0008006" key="2">
    <source>
        <dbReference type="Google" id="ProtNLM"/>
    </source>
</evidence>
<sequence>MQTAEQIQSEIEALPHKEYIELVHWFYERDQETWDRRIGPDAESGRLDFLVEEALEEKNAGKLRNL</sequence>
<name>A0A450WJH9_9GAMM</name>
<reference evidence="1" key="1">
    <citation type="submission" date="2019-02" db="EMBL/GenBank/DDBJ databases">
        <authorList>
            <person name="Gruber-Vodicka R. H."/>
            <person name="Seah K. B. B."/>
        </authorList>
    </citation>
    <scope>NUCLEOTIDE SEQUENCE</scope>
    <source>
        <strain evidence="1">BECK_BY7</strain>
    </source>
</reference>
<gene>
    <name evidence="1" type="ORF">BECKLFY1418C_GA0070996_102921</name>
</gene>